<protein>
    <recommendedName>
        <fullName evidence="1">LUD domain-containing protein</fullName>
    </recommendedName>
</protein>
<evidence type="ECO:0000313" key="2">
    <source>
        <dbReference type="EMBL" id="ROO35219.1"/>
    </source>
</evidence>
<comment type="caution">
    <text evidence="2">The sequence shown here is derived from an EMBL/GenBank/DDBJ whole genome shotgun (WGS) entry which is preliminary data.</text>
</comment>
<dbReference type="OrthoDB" id="9794187at2"/>
<evidence type="ECO:0000313" key="3">
    <source>
        <dbReference type="Proteomes" id="UP000285123"/>
    </source>
</evidence>
<proteinExistence type="predicted"/>
<reference evidence="2 3" key="1">
    <citation type="submission" date="2013-10" db="EMBL/GenBank/DDBJ databases">
        <title>Salinisphaera halophila YIM 95161 Genome Sequencing.</title>
        <authorList>
            <person name="Lai Q."/>
            <person name="Li C."/>
            <person name="Shao Z."/>
        </authorList>
    </citation>
    <scope>NUCLEOTIDE SEQUENCE [LARGE SCALE GENOMIC DNA]</scope>
    <source>
        <strain evidence="2 3">YIM 95161</strain>
    </source>
</reference>
<dbReference type="Gene3D" id="3.40.50.10420">
    <property type="entry name" value="NagB/RpiA/CoA transferase-like"/>
    <property type="match status" value="1"/>
</dbReference>
<evidence type="ECO:0000259" key="1">
    <source>
        <dbReference type="Pfam" id="PF02589"/>
    </source>
</evidence>
<dbReference type="InterPro" id="IPR003741">
    <property type="entry name" value="LUD_dom"/>
</dbReference>
<accession>A0A423Q735</accession>
<gene>
    <name evidence="2" type="ORF">SAHL_02935</name>
</gene>
<dbReference type="Proteomes" id="UP000285123">
    <property type="component" value="Unassembled WGS sequence"/>
</dbReference>
<dbReference type="AlphaFoldDB" id="A0A423Q735"/>
<dbReference type="PANTHER" id="PTHR43682">
    <property type="entry name" value="LACTATE UTILIZATION PROTEIN C"/>
    <property type="match status" value="1"/>
</dbReference>
<dbReference type="InterPro" id="IPR024185">
    <property type="entry name" value="FTHF_cligase-like_sf"/>
</dbReference>
<dbReference type="Pfam" id="PF02589">
    <property type="entry name" value="LUD_dom"/>
    <property type="match status" value="1"/>
</dbReference>
<dbReference type="RefSeq" id="WP_123589911.1">
    <property type="nucleotide sequence ID" value="NZ_AYKF01000035.1"/>
</dbReference>
<dbReference type="EMBL" id="AYKF01000035">
    <property type="protein sequence ID" value="ROO35219.1"/>
    <property type="molecule type" value="Genomic_DNA"/>
</dbReference>
<organism evidence="2 3">
    <name type="scientific">Salinisphaera orenii YIM 95161</name>
    <dbReference type="NCBI Taxonomy" id="1051139"/>
    <lineage>
        <taxon>Bacteria</taxon>
        <taxon>Pseudomonadati</taxon>
        <taxon>Pseudomonadota</taxon>
        <taxon>Gammaproteobacteria</taxon>
        <taxon>Salinisphaerales</taxon>
        <taxon>Salinisphaeraceae</taxon>
        <taxon>Salinisphaera</taxon>
    </lineage>
</organism>
<sequence>MSARDDILGAIRANKPAMNAPAPVVPNYDDSYPQDADGLAALFAERLATMGGTWHALTDGQGVDAALQETLADKLGKPFEEAVIASNVPEVAGNRALTDSDDPGSVHDVDIAVLRARFGIAETGSVCFTEAELTVNAVAYLAQHLVVLLDPAEIVTNMHRAYQRDDFVNASYTVFHTGPSATADIEGVLVRGAQGVRSLTVIPTPPL</sequence>
<dbReference type="InterPro" id="IPR037171">
    <property type="entry name" value="NagB/RpiA_transferase-like"/>
</dbReference>
<name>A0A423Q735_9GAMM</name>
<dbReference type="SUPFAM" id="SSF100950">
    <property type="entry name" value="NagB/RpiA/CoA transferase-like"/>
    <property type="match status" value="1"/>
</dbReference>
<feature type="domain" description="LUD" evidence="1">
    <location>
        <begin position="108"/>
        <end position="202"/>
    </location>
</feature>
<dbReference type="PANTHER" id="PTHR43682:SF1">
    <property type="entry name" value="LACTATE UTILIZATION PROTEIN C"/>
    <property type="match status" value="1"/>
</dbReference>